<protein>
    <submittedName>
        <fullName evidence="1">Membrane lipoprotein lipid attachment site-containing protein</fullName>
    </submittedName>
</protein>
<sequence>MKRIFIIIISVFLLAGCSKSKTESLIDEVKQLDNENSVVDVLVSNLDPLGNNAELQFSVRNDKDGFEGNLIFDVIDEIFDLEEVITTKPEIPEYNTGLTFSAQRKEDLKLYEIQMMVDSELKYVKLFNVQSENIKVDYNKFYHLTETLKANIQEIINFEK</sequence>
<dbReference type="RefSeq" id="WP_191800990.1">
    <property type="nucleotide sequence ID" value="NZ_JACSQL010000006.1"/>
</dbReference>
<proteinExistence type="predicted"/>
<comment type="caution">
    <text evidence="1">The sequence shown here is derived from an EMBL/GenBank/DDBJ whole genome shotgun (WGS) entry which is preliminary data.</text>
</comment>
<name>A0ABR8T0B0_9BACL</name>
<keyword evidence="1" id="KW-0449">Lipoprotein</keyword>
<evidence type="ECO:0000313" key="2">
    <source>
        <dbReference type="Proteomes" id="UP000608071"/>
    </source>
</evidence>
<accession>A0ABR8T0B0</accession>
<keyword evidence="2" id="KW-1185">Reference proteome</keyword>
<dbReference type="Proteomes" id="UP000608071">
    <property type="component" value="Unassembled WGS sequence"/>
</dbReference>
<gene>
    <name evidence="1" type="ORF">H9647_14095</name>
</gene>
<organism evidence="1 2">
    <name type="scientific">Paenibacillus gallinarum</name>
    <dbReference type="NCBI Taxonomy" id="2762232"/>
    <lineage>
        <taxon>Bacteria</taxon>
        <taxon>Bacillati</taxon>
        <taxon>Bacillota</taxon>
        <taxon>Bacilli</taxon>
        <taxon>Bacillales</taxon>
        <taxon>Paenibacillaceae</taxon>
        <taxon>Paenibacillus</taxon>
    </lineage>
</organism>
<evidence type="ECO:0000313" key="1">
    <source>
        <dbReference type="EMBL" id="MBD7969204.1"/>
    </source>
</evidence>
<dbReference type="EMBL" id="JACSQL010000006">
    <property type="protein sequence ID" value="MBD7969204.1"/>
    <property type="molecule type" value="Genomic_DNA"/>
</dbReference>
<dbReference type="PROSITE" id="PS51257">
    <property type="entry name" value="PROKAR_LIPOPROTEIN"/>
    <property type="match status" value="1"/>
</dbReference>
<reference evidence="1 2" key="1">
    <citation type="submission" date="2020-08" db="EMBL/GenBank/DDBJ databases">
        <title>A Genomic Blueprint of the Chicken Gut Microbiome.</title>
        <authorList>
            <person name="Gilroy R."/>
            <person name="Ravi A."/>
            <person name="Getino M."/>
            <person name="Pursley I."/>
            <person name="Horton D.L."/>
            <person name="Alikhan N.-F."/>
            <person name="Baker D."/>
            <person name="Gharbi K."/>
            <person name="Hall N."/>
            <person name="Watson M."/>
            <person name="Adriaenssens E.M."/>
            <person name="Foster-Nyarko E."/>
            <person name="Jarju S."/>
            <person name="Secka A."/>
            <person name="Antonio M."/>
            <person name="Oren A."/>
            <person name="Chaudhuri R."/>
            <person name="La Ragione R.M."/>
            <person name="Hildebrand F."/>
            <person name="Pallen M.J."/>
        </authorList>
    </citation>
    <scope>NUCLEOTIDE SEQUENCE [LARGE SCALE GENOMIC DNA]</scope>
    <source>
        <strain evidence="1 2">Sa2BVA9</strain>
    </source>
</reference>